<protein>
    <submittedName>
        <fullName evidence="1">E3 ubiquitin-protein ligase RBBP6-like isoform X2</fullName>
    </submittedName>
</protein>
<reference evidence="1 2" key="1">
    <citation type="journal article" date="2023" name="Science">
        <title>Complex scaffold remodeling in plant triterpene biosynthesis.</title>
        <authorList>
            <person name="De La Pena R."/>
            <person name="Hodgson H."/>
            <person name="Liu J.C."/>
            <person name="Stephenson M.J."/>
            <person name="Martin A.C."/>
            <person name="Owen C."/>
            <person name="Harkess A."/>
            <person name="Leebens-Mack J."/>
            <person name="Jimenez L.E."/>
            <person name="Osbourn A."/>
            <person name="Sattely E.S."/>
        </authorList>
    </citation>
    <scope>NUCLEOTIDE SEQUENCE [LARGE SCALE GENOMIC DNA]</scope>
    <source>
        <strain evidence="2">cv. JPN11</strain>
        <tissue evidence="1">Leaf</tissue>
    </source>
</reference>
<dbReference type="Proteomes" id="UP001164539">
    <property type="component" value="Chromosome 10"/>
</dbReference>
<evidence type="ECO:0000313" key="2">
    <source>
        <dbReference type="Proteomes" id="UP001164539"/>
    </source>
</evidence>
<evidence type="ECO:0000313" key="1">
    <source>
        <dbReference type="EMBL" id="KAJ4708959.1"/>
    </source>
</evidence>
<name>A0ACC1XCF1_MELAZ</name>
<accession>A0ACC1XCF1</accession>
<dbReference type="EMBL" id="CM051403">
    <property type="protein sequence ID" value="KAJ4708959.1"/>
    <property type="molecule type" value="Genomic_DNA"/>
</dbReference>
<comment type="caution">
    <text evidence="1">The sequence shown here is derived from an EMBL/GenBank/DDBJ whole genome shotgun (WGS) entry which is preliminary data.</text>
</comment>
<proteinExistence type="predicted"/>
<gene>
    <name evidence="1" type="ORF">OWV82_018824</name>
</gene>
<sequence>MAIRYKFRSSMNFDTVDIDGRPSISIRDLKSKVVHNRKLNICQDFDLVFCDALTGQEYNDENFQILSGSSVIIKRVPGGSVPLDMTRNSSFANLATKDSKEIKTFRATIEEINFDDFGVDLCPALEETLSRSDIDLDKKICIGSERANVDAARGSEPPQMGCQKLKASNSVEFIPRGLVHSGIEDNSLGTKSKPDIQQCMELEKAINSNPPTMHNSNFSSELKCSLCNTLFKDAVMIPCCQHSFCEKCIRLVLVEKARCPKCFSAKCRLEDLLPNVSLRQAIEHFLESQILISGTENAFLQYAPDGESGIQGKDVSCAMTNLQREPKLPDSPTTTGRGSNQLVAESAYVSPLKNNTVSHVNHLDVDTSLKSCSLPYKMKEIDGQRHGSAHLADFKNRPLDLDDFANCRGESQPIHGEVEVSNKKKRGFWVNTSGADRNFMESGKHKKADRTCYMCGSPDHLIRDCPAALSPNLMLRPGNSVFPGAMSGYASHYWNEPPLPPGRPFTNIYGNPVMMPFNATVVPATPFAVPTYMPCMFGSLPAYGGYMRMGGPRTPVGVDPECIPRVLDHQEREKKWKISNINMREGSYDDEESGYIKYPSDEAERLCDPISHLSKERSVSYSEDSFTHRSHKRYRCERDLYDHKISVDEKYEKKVKPYHRHERLSSELEDMQCSSSCHGDERHKKCSRNSKKHHERREQFHCVSSWNFHPSNKEKDVERKRLKSDVKRCNQKHDSLSDFGLEPSSSSDRKKKHREKDLSHVSRYSRQNAKSMDNKLSHDRWLMIRGSNVDRGEDYHYNKQKRVY</sequence>
<organism evidence="1 2">
    <name type="scientific">Melia azedarach</name>
    <name type="common">Chinaberry tree</name>
    <dbReference type="NCBI Taxonomy" id="155640"/>
    <lineage>
        <taxon>Eukaryota</taxon>
        <taxon>Viridiplantae</taxon>
        <taxon>Streptophyta</taxon>
        <taxon>Embryophyta</taxon>
        <taxon>Tracheophyta</taxon>
        <taxon>Spermatophyta</taxon>
        <taxon>Magnoliopsida</taxon>
        <taxon>eudicotyledons</taxon>
        <taxon>Gunneridae</taxon>
        <taxon>Pentapetalae</taxon>
        <taxon>rosids</taxon>
        <taxon>malvids</taxon>
        <taxon>Sapindales</taxon>
        <taxon>Meliaceae</taxon>
        <taxon>Melia</taxon>
    </lineage>
</organism>
<keyword evidence="2" id="KW-1185">Reference proteome</keyword>